<accession>C5BB62</accession>
<organism evidence="1 2">
    <name type="scientific">Edwardsiella ictaluri (strain 93-146)</name>
    <dbReference type="NCBI Taxonomy" id="634503"/>
    <lineage>
        <taxon>Bacteria</taxon>
        <taxon>Pseudomonadati</taxon>
        <taxon>Pseudomonadota</taxon>
        <taxon>Gammaproteobacteria</taxon>
        <taxon>Enterobacterales</taxon>
        <taxon>Hafniaceae</taxon>
        <taxon>Edwardsiella</taxon>
    </lineage>
</organism>
<name>C5BB62_EDWI9</name>
<dbReference type="EMBL" id="CP001600">
    <property type="protein sequence ID" value="ACR70904.1"/>
    <property type="molecule type" value="Genomic_DNA"/>
</dbReference>
<reference evidence="2" key="1">
    <citation type="submission" date="2009-03" db="EMBL/GenBank/DDBJ databases">
        <title>Complete genome sequence of Edwardsiella ictaluri 93-146.</title>
        <authorList>
            <person name="Williams M.L."/>
            <person name="Gillaspy A.F."/>
            <person name="Dyer D.W."/>
            <person name="Thune R.L."/>
            <person name="Waldbieser G.C."/>
            <person name="Schuster S.C."/>
            <person name="Gipson J."/>
            <person name="Zaitshik J."/>
            <person name="Landry C."/>
            <person name="Lawrence M.L."/>
        </authorList>
    </citation>
    <scope>NUCLEOTIDE SEQUENCE [LARGE SCALE GENOMIC DNA]</scope>
    <source>
        <strain evidence="2">93-146</strain>
    </source>
</reference>
<sequence>MQRGCNKNKKAFCISVLHNLFTKTIIIMENGETMEKE</sequence>
<evidence type="ECO:0000313" key="2">
    <source>
        <dbReference type="Proteomes" id="UP000001485"/>
    </source>
</evidence>
<dbReference type="Proteomes" id="UP000001485">
    <property type="component" value="Chromosome"/>
</dbReference>
<proteinExistence type="predicted"/>
<evidence type="ECO:0000313" key="1">
    <source>
        <dbReference type="EMBL" id="ACR70904.1"/>
    </source>
</evidence>
<dbReference type="HOGENOM" id="CLU_3343071_0_0_6"/>
<dbReference type="AlphaFoldDB" id="C5BB62"/>
<reference evidence="1 2" key="2">
    <citation type="journal article" date="2012" name="J. Bacteriol.">
        <title>Genome Sequence of Edwardsiella ictaluri 93-146, a Strain Associated with a Natural Channel Catfish Outbreak of Enteric Septicemia of Catfish.</title>
        <authorList>
            <person name="Williams M.L."/>
            <person name="Gillaspy A.F."/>
            <person name="Dyer D.W."/>
            <person name="Thune R.L."/>
            <person name="Waldbieser G.C."/>
            <person name="Schuster S.C."/>
            <person name="Gipson J."/>
            <person name="Zaitshik J."/>
            <person name="Landry C."/>
            <person name="Banes M.M."/>
            <person name="Lawrence M.L."/>
        </authorList>
    </citation>
    <scope>NUCLEOTIDE SEQUENCE [LARGE SCALE GENOMIC DNA]</scope>
    <source>
        <strain evidence="1 2">93-146</strain>
    </source>
</reference>
<protein>
    <submittedName>
        <fullName evidence="1">Uncharacterized protein</fullName>
    </submittedName>
</protein>
<dbReference type="KEGG" id="eic:NT01EI_3779"/>
<gene>
    <name evidence="1" type="ordered locus">NT01EI_3779</name>
</gene>